<accession>A0A5C5Z216</accession>
<name>A0A5C5Z216_9BACT</name>
<dbReference type="AlphaFoldDB" id="A0A5C5Z216"/>
<protein>
    <recommendedName>
        <fullName evidence="4">DUF3375 domain-containing protein</fullName>
    </recommendedName>
</protein>
<dbReference type="Pfam" id="PF11855">
    <property type="entry name" value="DUF3375"/>
    <property type="match status" value="1"/>
</dbReference>
<reference evidence="2 3" key="1">
    <citation type="submission" date="2019-02" db="EMBL/GenBank/DDBJ databases">
        <title>Deep-cultivation of Planctomycetes and their phenomic and genomic characterization uncovers novel biology.</title>
        <authorList>
            <person name="Wiegand S."/>
            <person name="Jogler M."/>
            <person name="Boedeker C."/>
            <person name="Pinto D."/>
            <person name="Vollmers J."/>
            <person name="Rivas-Marin E."/>
            <person name="Kohn T."/>
            <person name="Peeters S.H."/>
            <person name="Heuer A."/>
            <person name="Rast P."/>
            <person name="Oberbeckmann S."/>
            <person name="Bunk B."/>
            <person name="Jeske O."/>
            <person name="Meyerdierks A."/>
            <person name="Storesund J.E."/>
            <person name="Kallscheuer N."/>
            <person name="Luecker S."/>
            <person name="Lage O.M."/>
            <person name="Pohl T."/>
            <person name="Merkel B.J."/>
            <person name="Hornburger P."/>
            <person name="Mueller R.-W."/>
            <person name="Bruemmer F."/>
            <person name="Labrenz M."/>
            <person name="Spormann A.M."/>
            <person name="Op Den Camp H."/>
            <person name="Overmann J."/>
            <person name="Amann R."/>
            <person name="Jetten M.S.M."/>
            <person name="Mascher T."/>
            <person name="Medema M.H."/>
            <person name="Devos D.P."/>
            <person name="Kaster A.-K."/>
            <person name="Ovreas L."/>
            <person name="Rohde M."/>
            <person name="Galperin M.Y."/>
            <person name="Jogler C."/>
        </authorList>
    </citation>
    <scope>NUCLEOTIDE SEQUENCE [LARGE SCALE GENOMIC DNA]</scope>
    <source>
        <strain evidence="2 3">CA13</strain>
    </source>
</reference>
<evidence type="ECO:0008006" key="4">
    <source>
        <dbReference type="Google" id="ProtNLM"/>
    </source>
</evidence>
<dbReference type="RefSeq" id="WP_419194268.1">
    <property type="nucleotide sequence ID" value="NZ_SJPJ01000001.1"/>
</dbReference>
<dbReference type="EMBL" id="SJPJ01000001">
    <property type="protein sequence ID" value="TWT81354.1"/>
    <property type="molecule type" value="Genomic_DNA"/>
</dbReference>
<gene>
    <name evidence="2" type="ORF">CA13_28060</name>
</gene>
<organism evidence="2 3">
    <name type="scientific">Novipirellula herctigrandis</name>
    <dbReference type="NCBI Taxonomy" id="2527986"/>
    <lineage>
        <taxon>Bacteria</taxon>
        <taxon>Pseudomonadati</taxon>
        <taxon>Planctomycetota</taxon>
        <taxon>Planctomycetia</taxon>
        <taxon>Pirellulales</taxon>
        <taxon>Pirellulaceae</taxon>
        <taxon>Novipirellula</taxon>
    </lineage>
</organism>
<comment type="caution">
    <text evidence="2">The sequence shown here is derived from an EMBL/GenBank/DDBJ whole genome shotgun (WGS) entry which is preliminary data.</text>
</comment>
<keyword evidence="3" id="KW-1185">Reference proteome</keyword>
<feature type="coiled-coil region" evidence="1">
    <location>
        <begin position="165"/>
        <end position="227"/>
    </location>
</feature>
<evidence type="ECO:0000313" key="3">
    <source>
        <dbReference type="Proteomes" id="UP000315010"/>
    </source>
</evidence>
<dbReference type="Proteomes" id="UP000315010">
    <property type="component" value="Unassembled WGS sequence"/>
</dbReference>
<keyword evidence="1" id="KW-0175">Coiled coil</keyword>
<dbReference type="InterPro" id="IPR021804">
    <property type="entry name" value="DUF3375"/>
</dbReference>
<evidence type="ECO:0000256" key="1">
    <source>
        <dbReference type="SAM" id="Coils"/>
    </source>
</evidence>
<evidence type="ECO:0000313" key="2">
    <source>
        <dbReference type="EMBL" id="TWT81354.1"/>
    </source>
</evidence>
<proteinExistence type="predicted"/>
<sequence>MTNCVRLVGYNVSMEIEDVLAFLDSSPTVRLLRADQGAFVLFFLRQSLKLTGEDSATSLSHDELRHQLGIFQESLNSDGYNVLSGSADRYLREWSDAGWLRRFLPADSSGASYQLTRYTENAIQFVDAALSRENRMVGTESRLRLVIDTLTDLVRGSSADPNRRLESLLAERDRLDREIEAIRAGTPVETYHPAQIRERFYTAVDMLKTLQGDFRAVEDQFDEIAREVTHSALDLDRGRGEILAGALDAEDLVKQQDEGVSFNAFVSFLFSPQAQARLRETIAEVIRLEAIANDSGAIEHVRAMVPSLLAEAENVLRQTGRLSQTLRRLLDNQSTGHRQRTAEVLRDIRTLAIKMKQSVDQSGEPVPLKIGLRVNTSIGVSSPFTRPFWTPPQVFDVAPETHEIDWETAKQQALKLAGMQRLQWDRMRDLIHRVTDSQPTVSLSQLLEHRPPKVGVIELVGWMQIAHEDGHRIDRDASELVVVTTADPLTGRTSTVRVRVPLVSFFQTHQAKNETVRKGKPR</sequence>